<organism evidence="1 2">
    <name type="scientific">Parasponia andersonii</name>
    <name type="common">Sponia andersonii</name>
    <dbReference type="NCBI Taxonomy" id="3476"/>
    <lineage>
        <taxon>Eukaryota</taxon>
        <taxon>Viridiplantae</taxon>
        <taxon>Streptophyta</taxon>
        <taxon>Embryophyta</taxon>
        <taxon>Tracheophyta</taxon>
        <taxon>Spermatophyta</taxon>
        <taxon>Magnoliopsida</taxon>
        <taxon>eudicotyledons</taxon>
        <taxon>Gunneridae</taxon>
        <taxon>Pentapetalae</taxon>
        <taxon>rosids</taxon>
        <taxon>fabids</taxon>
        <taxon>Rosales</taxon>
        <taxon>Cannabaceae</taxon>
        <taxon>Parasponia</taxon>
    </lineage>
</organism>
<reference evidence="2" key="1">
    <citation type="submission" date="2016-06" db="EMBL/GenBank/DDBJ databases">
        <title>Parallel loss of symbiosis genes in relatives of nitrogen-fixing non-legume Parasponia.</title>
        <authorList>
            <person name="Van Velzen R."/>
            <person name="Holmer R."/>
            <person name="Bu F."/>
            <person name="Rutten L."/>
            <person name="Van Zeijl A."/>
            <person name="Liu W."/>
            <person name="Santuari L."/>
            <person name="Cao Q."/>
            <person name="Sharma T."/>
            <person name="Shen D."/>
            <person name="Roswanjaya Y."/>
            <person name="Wardhani T."/>
            <person name="Kalhor M.S."/>
            <person name="Jansen J."/>
            <person name="Van den Hoogen J."/>
            <person name="Gungor B."/>
            <person name="Hartog M."/>
            <person name="Hontelez J."/>
            <person name="Verver J."/>
            <person name="Yang W.-C."/>
            <person name="Schijlen E."/>
            <person name="Repin R."/>
            <person name="Schilthuizen M."/>
            <person name="Schranz E."/>
            <person name="Heidstra R."/>
            <person name="Miyata K."/>
            <person name="Fedorova E."/>
            <person name="Kohlen W."/>
            <person name="Bisseling T."/>
            <person name="Smit S."/>
            <person name="Geurts R."/>
        </authorList>
    </citation>
    <scope>NUCLEOTIDE SEQUENCE [LARGE SCALE GENOMIC DNA]</scope>
    <source>
        <strain evidence="2">cv. WU1-14</strain>
    </source>
</reference>
<accession>A0A2P5D9W2</accession>
<evidence type="ECO:0000313" key="1">
    <source>
        <dbReference type="EMBL" id="PON70085.1"/>
    </source>
</evidence>
<gene>
    <name evidence="1" type="ORF">PanWU01x14_082600</name>
</gene>
<dbReference type="EMBL" id="JXTB01000052">
    <property type="protein sequence ID" value="PON70085.1"/>
    <property type="molecule type" value="Genomic_DNA"/>
</dbReference>
<dbReference type="AlphaFoldDB" id="A0A2P5D9W2"/>
<comment type="caution">
    <text evidence="1">The sequence shown here is derived from an EMBL/GenBank/DDBJ whole genome shotgun (WGS) entry which is preliminary data.</text>
</comment>
<proteinExistence type="predicted"/>
<name>A0A2P5D9W2_PARAD</name>
<feature type="non-terminal residue" evidence="1">
    <location>
        <position position="57"/>
    </location>
</feature>
<dbReference type="Proteomes" id="UP000237105">
    <property type="component" value="Unassembled WGS sequence"/>
</dbReference>
<keyword evidence="2" id="KW-1185">Reference proteome</keyword>
<sequence length="57" mass="6426">MFSAASSVKPPFDSLSSSILSEKNAQQVRAQHHRSSRADHLGELRGHFSHFFIFDLI</sequence>
<protein>
    <submittedName>
        <fullName evidence="1">Uncharacterized protein</fullName>
    </submittedName>
</protein>
<evidence type="ECO:0000313" key="2">
    <source>
        <dbReference type="Proteomes" id="UP000237105"/>
    </source>
</evidence>